<dbReference type="Proteomes" id="UP001176961">
    <property type="component" value="Unassembled WGS sequence"/>
</dbReference>
<reference evidence="2" key="1">
    <citation type="submission" date="2023-07" db="EMBL/GenBank/DDBJ databases">
        <authorList>
            <consortium name="CYATHOMIX"/>
        </authorList>
    </citation>
    <scope>NUCLEOTIDE SEQUENCE</scope>
    <source>
        <strain evidence="2">N/A</strain>
    </source>
</reference>
<feature type="compositionally biased region" description="Basic and acidic residues" evidence="1">
    <location>
        <begin position="247"/>
        <end position="264"/>
    </location>
</feature>
<feature type="compositionally biased region" description="Gly residues" evidence="1">
    <location>
        <begin position="209"/>
        <end position="221"/>
    </location>
</feature>
<protein>
    <submittedName>
        <fullName evidence="2">Uncharacterized protein</fullName>
    </submittedName>
</protein>
<feature type="compositionally biased region" description="Low complexity" evidence="1">
    <location>
        <begin position="265"/>
        <end position="282"/>
    </location>
</feature>
<name>A0AA36GJU2_CYLNA</name>
<feature type="region of interest" description="Disordered" evidence="1">
    <location>
        <begin position="200"/>
        <end position="310"/>
    </location>
</feature>
<keyword evidence="3" id="KW-1185">Reference proteome</keyword>
<comment type="caution">
    <text evidence="2">The sequence shown here is derived from an EMBL/GenBank/DDBJ whole genome shotgun (WGS) entry which is preliminary data.</text>
</comment>
<dbReference type="PANTHER" id="PTHR39075:SF1">
    <property type="entry name" value="FI19908P1"/>
    <property type="match status" value="1"/>
</dbReference>
<gene>
    <name evidence="2" type="ORF">CYNAS_LOCUS5136</name>
</gene>
<evidence type="ECO:0000256" key="1">
    <source>
        <dbReference type="SAM" id="MobiDB-lite"/>
    </source>
</evidence>
<evidence type="ECO:0000313" key="2">
    <source>
        <dbReference type="EMBL" id="CAJ0593153.1"/>
    </source>
</evidence>
<dbReference type="GO" id="GO:0005615">
    <property type="term" value="C:extracellular space"/>
    <property type="evidence" value="ECO:0007669"/>
    <property type="project" value="TreeGrafter"/>
</dbReference>
<dbReference type="AlphaFoldDB" id="A0AA36GJU2"/>
<organism evidence="2 3">
    <name type="scientific">Cylicocyclus nassatus</name>
    <name type="common">Nematode worm</name>
    <dbReference type="NCBI Taxonomy" id="53992"/>
    <lineage>
        <taxon>Eukaryota</taxon>
        <taxon>Metazoa</taxon>
        <taxon>Ecdysozoa</taxon>
        <taxon>Nematoda</taxon>
        <taxon>Chromadorea</taxon>
        <taxon>Rhabditida</taxon>
        <taxon>Rhabditina</taxon>
        <taxon>Rhabditomorpha</taxon>
        <taxon>Strongyloidea</taxon>
        <taxon>Strongylidae</taxon>
        <taxon>Cylicocyclus</taxon>
    </lineage>
</organism>
<feature type="region of interest" description="Disordered" evidence="1">
    <location>
        <begin position="67"/>
        <end position="153"/>
    </location>
</feature>
<sequence length="705" mass="77838">MEIHVPPTGANEMMISSSTTWMLLLTEHHSFAIPPRLAEHCQYLTLLTHTSNQAYFASISMETDSLSVASTQSGEEDQVTVVENPEAVTDRTSDGQQDDNGYSRHFKKNTTNTSSSASRSPGQNRNTGGGGRGGRMRQFQSRGGMFSPGRFTQTPPAYMGRMYGMATPMGVQMPVVPPFPGEYFEPQGSLFSPRFRVAPTTPMRHFNSRGGGPDSPGGGGGVRRRAKSPTSVPSSSADATSPQQNRDVGRERRVRECKENRDDAAATPKPQQQEEAAATPAKNEPVRRDHQKFAAATPTNDPRSSAPLRSLRTESGRVTYPLIYVSPAGSISVILSHAIIIEMSIDRCVRVVCHDNFAAFVNGRGTASCILHKKARMLHTRDMVYTKFSSTNDRLAVIGDEGILFSMSHLNEAYLVSSHIKGPSAVSLETLDFSSGHLENDFSIRLFYHEAQTGTQFTVMSKEIVHEASYDRKADGSLLMHINGMSVRQSRNGDVTVDARPRVIQCSPSTTAVFVRSSYIDMGVQESEKAYVKRGLKRVHVSRSDFSRCSITTFMPMYIPNFTVLSPMMIGFKNELSSLGTIVNDAAKACLTIYLTKGSSEMYTKLPNSGRNTVVMNFGDPFITRNSAIVVQRFDKLIPSHAISDTFNRRLMDYNVFLNVPQYSAFAWKDMPSLLPYSRKAPRLLLGAITAFMRLFHAPTAYLTE</sequence>
<dbReference type="EMBL" id="CATQJL010000112">
    <property type="protein sequence ID" value="CAJ0593153.1"/>
    <property type="molecule type" value="Genomic_DNA"/>
</dbReference>
<accession>A0AA36GJU2</accession>
<evidence type="ECO:0000313" key="3">
    <source>
        <dbReference type="Proteomes" id="UP001176961"/>
    </source>
</evidence>
<feature type="compositionally biased region" description="Polar residues" evidence="1">
    <location>
        <begin position="228"/>
        <end position="246"/>
    </location>
</feature>
<dbReference type="PANTHER" id="PTHR39075">
    <property type="entry name" value="FI19908P1"/>
    <property type="match status" value="1"/>
</dbReference>
<proteinExistence type="predicted"/>
<feature type="compositionally biased region" description="Low complexity" evidence="1">
    <location>
        <begin position="109"/>
        <end position="126"/>
    </location>
</feature>